<keyword evidence="2" id="KW-1185">Reference proteome</keyword>
<dbReference type="AlphaFoldDB" id="K0KP93"/>
<proteinExistence type="predicted"/>
<reference evidence="1 2" key="1">
    <citation type="journal article" date="2012" name="Eukaryot. Cell">
        <title>Draft genome sequence of Wickerhamomyces ciferrii NRRL Y-1031 F-60-10.</title>
        <authorList>
            <person name="Schneider J."/>
            <person name="Andrea H."/>
            <person name="Blom J."/>
            <person name="Jaenicke S."/>
            <person name="Ruckert C."/>
            <person name="Schorsch C."/>
            <person name="Szczepanowski R."/>
            <person name="Farwick M."/>
            <person name="Goesmann A."/>
            <person name="Puhler A."/>
            <person name="Schaffer S."/>
            <person name="Tauch A."/>
            <person name="Kohler T."/>
            <person name="Brinkrolf K."/>
        </authorList>
    </citation>
    <scope>NUCLEOTIDE SEQUENCE [LARGE SCALE GENOMIC DNA]</scope>
    <source>
        <strain evidence="2">ATCC 14091 / BCRC 22168 / CBS 111 / JCM 3599 / NBRC 0793 / NRRL Y-1031 F-60-10</strain>
    </source>
</reference>
<dbReference type="Pfam" id="PF22682">
    <property type="entry name" value="Ribosomal_uL24m-like"/>
    <property type="match status" value="1"/>
</dbReference>
<dbReference type="InterPro" id="IPR014722">
    <property type="entry name" value="Rib_uL2_dom2"/>
</dbReference>
<name>K0KP93_WICCF</name>
<organism evidence="1 2">
    <name type="scientific">Wickerhamomyces ciferrii (strain ATCC 14091 / BCRC 22168 / CBS 111 / JCM 3599 / NBRC 0793 / NRRL Y-1031 F-60-10)</name>
    <name type="common">Yeast</name>
    <name type="synonym">Pichia ciferrii</name>
    <dbReference type="NCBI Taxonomy" id="1206466"/>
    <lineage>
        <taxon>Eukaryota</taxon>
        <taxon>Fungi</taxon>
        <taxon>Dikarya</taxon>
        <taxon>Ascomycota</taxon>
        <taxon>Saccharomycotina</taxon>
        <taxon>Saccharomycetes</taxon>
        <taxon>Phaffomycetales</taxon>
        <taxon>Wickerhamomycetaceae</taxon>
        <taxon>Wickerhamomyces</taxon>
    </lineage>
</organism>
<dbReference type="STRING" id="1206466.K0KP93"/>
<keyword evidence="1" id="KW-0687">Ribonucleoprotein</keyword>
<keyword evidence="1" id="KW-0689">Ribosomal protein</keyword>
<dbReference type="EMBL" id="CAIF01000058">
    <property type="protein sequence ID" value="CCH42953.1"/>
    <property type="molecule type" value="Genomic_DNA"/>
</dbReference>
<dbReference type="eggNOG" id="ENOG502QUDZ">
    <property type="taxonomic scope" value="Eukaryota"/>
</dbReference>
<dbReference type="SUPFAM" id="SSF50104">
    <property type="entry name" value="Translation proteins SH3-like domain"/>
    <property type="match status" value="1"/>
</dbReference>
<dbReference type="InterPro" id="IPR008991">
    <property type="entry name" value="Translation_prot_SH3-like_sf"/>
</dbReference>
<sequence>MSFLSKVGERFKFDIKRLPKSLMTRYEKKYRQGQPHFMRSPFKLDLQEDNSVPKEFEKLKYLIGDRVMIIKGPKQGNICKVSRHVEGKGYILDENGPTSTVAVPKELWQDEQTSHVITFPKAVHQDNLRLIAEIDDEKTGLTKTVAVDNLKFIGKYYDEDYKKVLKYRCVAGQEDLVIPYPRPEPIEDDALSTPVDVVRERTHFIESAVRNSIPEAALLTLRNPYSKHKRTKLTKLEAKKLTPPKMPLSETKKAYLAEREELKKLPKYNITDEMKTFLGEKIREHEKVKAKQLEEAAKLSTKRFL</sequence>
<dbReference type="FunCoup" id="K0KP93">
    <property type="interactions" value="175"/>
</dbReference>
<dbReference type="InParanoid" id="K0KP93"/>
<accession>K0KP93</accession>
<evidence type="ECO:0000313" key="1">
    <source>
        <dbReference type="EMBL" id="CCH42953.1"/>
    </source>
</evidence>
<comment type="caution">
    <text evidence="1">The sequence shown here is derived from an EMBL/GenBank/DDBJ whole genome shotgun (WGS) entry which is preliminary data.</text>
</comment>
<gene>
    <name evidence="1" type="ORF">BN7_2499</name>
</gene>
<dbReference type="GO" id="GO:0005840">
    <property type="term" value="C:ribosome"/>
    <property type="evidence" value="ECO:0007669"/>
    <property type="project" value="UniProtKB-KW"/>
</dbReference>
<protein>
    <submittedName>
        <fullName evidence="1">54S ribosomal protein L40, mitochondrial</fullName>
    </submittedName>
</protein>
<dbReference type="Proteomes" id="UP000009328">
    <property type="component" value="Unassembled WGS sequence"/>
</dbReference>
<dbReference type="HOGENOM" id="CLU_046293_0_0_1"/>
<dbReference type="Gene3D" id="2.30.30.30">
    <property type="match status" value="1"/>
</dbReference>
<evidence type="ECO:0000313" key="2">
    <source>
        <dbReference type="Proteomes" id="UP000009328"/>
    </source>
</evidence>